<evidence type="ECO:0000259" key="3">
    <source>
        <dbReference type="Pfam" id="PF05617"/>
    </source>
</evidence>
<dbReference type="GO" id="GO:2000008">
    <property type="term" value="P:regulation of protein localization to cell surface"/>
    <property type="evidence" value="ECO:0007669"/>
    <property type="project" value="TreeGrafter"/>
</dbReference>
<dbReference type="GO" id="GO:0031982">
    <property type="term" value="C:vesicle"/>
    <property type="evidence" value="ECO:0007669"/>
    <property type="project" value="TreeGrafter"/>
</dbReference>
<feature type="signal peptide" evidence="2">
    <location>
        <begin position="1"/>
        <end position="21"/>
    </location>
</feature>
<dbReference type="GO" id="GO:0005576">
    <property type="term" value="C:extracellular region"/>
    <property type="evidence" value="ECO:0007669"/>
    <property type="project" value="TreeGrafter"/>
</dbReference>
<dbReference type="GO" id="GO:0009567">
    <property type="term" value="P:double fertilization forming a zygote and endosperm"/>
    <property type="evidence" value="ECO:0007669"/>
    <property type="project" value="TreeGrafter"/>
</dbReference>
<reference evidence="4 5" key="1">
    <citation type="submission" date="2020-12" db="EMBL/GenBank/DDBJ databases">
        <title>Concerted genomic and epigenomic changes stabilize Arabidopsis allopolyploids.</title>
        <authorList>
            <person name="Chen Z."/>
        </authorList>
    </citation>
    <scope>NUCLEOTIDE SEQUENCE [LARGE SCALE GENOMIC DNA]</scope>
    <source>
        <strain evidence="4">Allo738</strain>
        <tissue evidence="4">Leaf</tissue>
    </source>
</reference>
<name>A0A8T2FLA0_9BRAS</name>
<dbReference type="GO" id="GO:0080155">
    <property type="term" value="P:regulation of double fertilization forming a zygote and endosperm"/>
    <property type="evidence" value="ECO:0007669"/>
    <property type="project" value="TreeGrafter"/>
</dbReference>
<accession>A0A8T2FLA0</accession>
<comment type="caution">
    <text evidence="4">The sequence shown here is derived from an EMBL/GenBank/DDBJ whole genome shotgun (WGS) entry which is preliminary data.</text>
</comment>
<evidence type="ECO:0000313" key="5">
    <source>
        <dbReference type="Proteomes" id="UP000694240"/>
    </source>
</evidence>
<dbReference type="InterPro" id="IPR008502">
    <property type="entry name" value="Prolamin-like"/>
</dbReference>
<keyword evidence="1 2" id="KW-0732">Signal</keyword>
<protein>
    <submittedName>
        <fullName evidence="4">Prolamin-like domain</fullName>
    </submittedName>
</protein>
<dbReference type="AlphaFoldDB" id="A0A8T2FLA0"/>
<evidence type="ECO:0000313" key="4">
    <source>
        <dbReference type="EMBL" id="KAG7637028.1"/>
    </source>
</evidence>
<feature type="domain" description="Prolamin-like" evidence="3">
    <location>
        <begin position="29"/>
        <end position="79"/>
    </location>
</feature>
<organism evidence="4 5">
    <name type="scientific">Arabidopsis thaliana x Arabidopsis arenosa</name>
    <dbReference type="NCBI Taxonomy" id="1240361"/>
    <lineage>
        <taxon>Eukaryota</taxon>
        <taxon>Viridiplantae</taxon>
        <taxon>Streptophyta</taxon>
        <taxon>Embryophyta</taxon>
        <taxon>Tracheophyta</taxon>
        <taxon>Spermatophyta</taxon>
        <taxon>Magnoliopsida</taxon>
        <taxon>eudicotyledons</taxon>
        <taxon>Gunneridae</taxon>
        <taxon>Pentapetalae</taxon>
        <taxon>rosids</taxon>
        <taxon>malvids</taxon>
        <taxon>Brassicales</taxon>
        <taxon>Brassicaceae</taxon>
        <taxon>Camelineae</taxon>
        <taxon>Arabidopsis</taxon>
    </lineage>
</organism>
<feature type="chain" id="PRO_5035807878" evidence="2">
    <location>
        <begin position="22"/>
        <end position="96"/>
    </location>
</feature>
<gene>
    <name evidence="4" type="ORF">ISN45_At02g015980</name>
</gene>
<sequence>MKTTFLLMVLAFLITWSCSSAQPIDPNACWQTIKHPPHECLESIKRIFHGHVHGIKKECCETVSTISDLCWPIIFPSMPYIRFLLKGICTVKYSLH</sequence>
<proteinExistence type="predicted"/>
<dbReference type="PANTHER" id="PTHR31181">
    <property type="entry name" value="EGG CELL-SECRETED PROTEIN 1.4"/>
    <property type="match status" value="1"/>
</dbReference>
<dbReference type="Pfam" id="PF05617">
    <property type="entry name" value="Prolamin_like"/>
    <property type="match status" value="1"/>
</dbReference>
<dbReference type="Proteomes" id="UP000694240">
    <property type="component" value="Chromosome 2"/>
</dbReference>
<keyword evidence="5" id="KW-1185">Reference proteome</keyword>
<evidence type="ECO:0000256" key="1">
    <source>
        <dbReference type="ARBA" id="ARBA00022729"/>
    </source>
</evidence>
<evidence type="ECO:0000256" key="2">
    <source>
        <dbReference type="SAM" id="SignalP"/>
    </source>
</evidence>
<dbReference type="PANTHER" id="PTHR31181:SF81">
    <property type="entry name" value="ECA1 GAMETOGENESIS FAMILY PROTEIN-RELATED"/>
    <property type="match status" value="1"/>
</dbReference>
<dbReference type="EMBL" id="JAEFBK010000002">
    <property type="protein sequence ID" value="KAG7637028.1"/>
    <property type="molecule type" value="Genomic_DNA"/>
</dbReference>